<feature type="transmembrane region" description="Helical" evidence="15">
    <location>
        <begin position="148"/>
        <end position="176"/>
    </location>
</feature>
<keyword evidence="12 15" id="KW-1133">Transmembrane helix</keyword>
<evidence type="ECO:0000313" key="18">
    <source>
        <dbReference type="EMBL" id="GIO27138.1"/>
    </source>
</evidence>
<evidence type="ECO:0000259" key="17">
    <source>
        <dbReference type="PROSITE" id="PS50885"/>
    </source>
</evidence>
<dbReference type="PROSITE" id="PS50885">
    <property type="entry name" value="HAMP"/>
    <property type="match status" value="1"/>
</dbReference>
<dbReference type="CDD" id="cd00075">
    <property type="entry name" value="HATPase"/>
    <property type="match status" value="1"/>
</dbReference>
<organism evidence="18 19">
    <name type="scientific">Ornithinibacillus bavariensis</name>
    <dbReference type="NCBI Taxonomy" id="545502"/>
    <lineage>
        <taxon>Bacteria</taxon>
        <taxon>Bacillati</taxon>
        <taxon>Bacillota</taxon>
        <taxon>Bacilli</taxon>
        <taxon>Bacillales</taxon>
        <taxon>Bacillaceae</taxon>
        <taxon>Ornithinibacillus</taxon>
    </lineage>
</organism>
<feature type="domain" description="Histidine kinase" evidence="16">
    <location>
        <begin position="235"/>
        <end position="444"/>
    </location>
</feature>
<dbReference type="GO" id="GO:0000155">
    <property type="term" value="F:phosphorelay sensor kinase activity"/>
    <property type="evidence" value="ECO:0007669"/>
    <property type="project" value="InterPro"/>
</dbReference>
<dbReference type="InterPro" id="IPR003594">
    <property type="entry name" value="HATPase_dom"/>
</dbReference>
<dbReference type="SMART" id="SM00388">
    <property type="entry name" value="HisKA"/>
    <property type="match status" value="1"/>
</dbReference>
<evidence type="ECO:0000256" key="14">
    <source>
        <dbReference type="ARBA" id="ARBA00023136"/>
    </source>
</evidence>
<dbReference type="SUPFAM" id="SSF47384">
    <property type="entry name" value="Homodimeric domain of signal transducing histidine kinase"/>
    <property type="match status" value="1"/>
</dbReference>
<dbReference type="PANTHER" id="PTHR45528:SF1">
    <property type="entry name" value="SENSOR HISTIDINE KINASE CPXA"/>
    <property type="match status" value="1"/>
</dbReference>
<evidence type="ECO:0000256" key="1">
    <source>
        <dbReference type="ARBA" id="ARBA00000085"/>
    </source>
</evidence>
<keyword evidence="13" id="KW-0902">Two-component regulatory system</keyword>
<dbReference type="Gene3D" id="3.30.565.10">
    <property type="entry name" value="Histidine kinase-like ATPase, C-terminal domain"/>
    <property type="match status" value="1"/>
</dbReference>
<dbReference type="InterPro" id="IPR050398">
    <property type="entry name" value="HssS/ArlS-like"/>
</dbReference>
<evidence type="ECO:0000256" key="10">
    <source>
        <dbReference type="ARBA" id="ARBA00022777"/>
    </source>
</evidence>
<comment type="subcellular location">
    <subcellularLocation>
        <location evidence="2">Cell membrane</location>
        <topology evidence="2">Multi-pass membrane protein</topology>
    </subcellularLocation>
</comment>
<dbReference type="InterPro" id="IPR036097">
    <property type="entry name" value="HisK_dim/P_sf"/>
</dbReference>
<dbReference type="CDD" id="cd00082">
    <property type="entry name" value="HisKA"/>
    <property type="match status" value="1"/>
</dbReference>
<evidence type="ECO:0000256" key="13">
    <source>
        <dbReference type="ARBA" id="ARBA00023012"/>
    </source>
</evidence>
<keyword evidence="11" id="KW-0067">ATP-binding</keyword>
<dbReference type="Pfam" id="PF00512">
    <property type="entry name" value="HisKA"/>
    <property type="match status" value="1"/>
</dbReference>
<comment type="caution">
    <text evidence="18">The sequence shown here is derived from an EMBL/GenBank/DDBJ whole genome shotgun (WGS) entry which is preliminary data.</text>
</comment>
<evidence type="ECO:0000256" key="9">
    <source>
        <dbReference type="ARBA" id="ARBA00022741"/>
    </source>
</evidence>
<evidence type="ECO:0000256" key="7">
    <source>
        <dbReference type="ARBA" id="ARBA00022679"/>
    </source>
</evidence>
<proteinExistence type="predicted"/>
<dbReference type="Gene3D" id="1.10.287.130">
    <property type="match status" value="1"/>
</dbReference>
<dbReference type="Proteomes" id="UP000676917">
    <property type="component" value="Unassembled WGS sequence"/>
</dbReference>
<dbReference type="InterPro" id="IPR005467">
    <property type="entry name" value="His_kinase_dom"/>
</dbReference>
<sequence length="445" mass="50454">MKLRTKIQLFTSIFMLVLILLINTSIYFLFYKNSVDSEIKELAEQTVTIVSTINNNPDIPPTELLKAFLPADGMIRVFPKEGDPLVHTKTKEYIDLPGSYSKTEKREVITINGKRFATVSKPIIWNTGDVVTIQMTKELVSLSENMRILIYVLSIASVMIIIPIVIAGNILARFLLLPIKSLISTMKENMKHGKWKKIKVKNRSKDELHEMEETFNDMIDYLKENYEMQEIFVSDASHELKTPISIIKSYAQLLARRGKDNPELIHESVEAIGTEADRMQKLVEQLLALAKNKEVLHQEKINLSELLEDTIGVFARAYHREIPFQREKALFVNANRDQLKQVFYILIDNALKYSEEQVDVSIDEIGNNVVVQVIDYGTGIPNSEQERIFERFYRVDKARSRNTGGTGLGLAIANTIITAHGGTLSVTSKLGEGSTFSVILPAFDE</sequence>
<evidence type="ECO:0000259" key="16">
    <source>
        <dbReference type="PROSITE" id="PS50109"/>
    </source>
</evidence>
<dbReference type="GO" id="GO:0005886">
    <property type="term" value="C:plasma membrane"/>
    <property type="evidence" value="ECO:0007669"/>
    <property type="project" value="UniProtKB-SubCell"/>
</dbReference>
<dbReference type="SMART" id="SM00387">
    <property type="entry name" value="HATPase_c"/>
    <property type="match status" value="1"/>
</dbReference>
<dbReference type="PANTHER" id="PTHR45528">
    <property type="entry name" value="SENSOR HISTIDINE KINASE CPXA"/>
    <property type="match status" value="1"/>
</dbReference>
<reference evidence="18" key="1">
    <citation type="submission" date="2021-03" db="EMBL/GenBank/DDBJ databases">
        <title>Antimicrobial resistance genes in bacteria isolated from Japanese honey, and their potential for conferring macrolide and lincosamide resistance in the American foulbrood pathogen Paenibacillus larvae.</title>
        <authorList>
            <person name="Okamoto M."/>
            <person name="Kumagai M."/>
            <person name="Kanamori H."/>
            <person name="Takamatsu D."/>
        </authorList>
    </citation>
    <scope>NUCLEOTIDE SEQUENCE</scope>
    <source>
        <strain evidence="18">J43TS3</strain>
    </source>
</reference>
<gene>
    <name evidence="18" type="primary">ykoH</name>
    <name evidence="18" type="ORF">J43TS3_17490</name>
</gene>
<dbReference type="RefSeq" id="WP_212920646.1">
    <property type="nucleotide sequence ID" value="NZ_BORP01000003.1"/>
</dbReference>
<dbReference type="GO" id="GO:0005524">
    <property type="term" value="F:ATP binding"/>
    <property type="evidence" value="ECO:0007669"/>
    <property type="project" value="UniProtKB-KW"/>
</dbReference>
<evidence type="ECO:0000256" key="2">
    <source>
        <dbReference type="ARBA" id="ARBA00004651"/>
    </source>
</evidence>
<keyword evidence="5" id="KW-1003">Cell membrane</keyword>
<keyword evidence="7" id="KW-0808">Transferase</keyword>
<dbReference type="Pfam" id="PF18719">
    <property type="entry name" value="ArlS_N"/>
    <property type="match status" value="1"/>
</dbReference>
<evidence type="ECO:0000256" key="12">
    <source>
        <dbReference type="ARBA" id="ARBA00022989"/>
    </source>
</evidence>
<dbReference type="AlphaFoldDB" id="A0A919XAP4"/>
<dbReference type="FunFam" id="3.30.565.10:FF:000006">
    <property type="entry name" value="Sensor histidine kinase WalK"/>
    <property type="match status" value="1"/>
</dbReference>
<dbReference type="EC" id="2.7.13.3" evidence="3"/>
<dbReference type="InterPro" id="IPR004358">
    <property type="entry name" value="Sig_transdc_His_kin-like_C"/>
</dbReference>
<dbReference type="PRINTS" id="PR00344">
    <property type="entry name" value="BCTRLSENSOR"/>
</dbReference>
<comment type="catalytic activity">
    <reaction evidence="1">
        <text>ATP + protein L-histidine = ADP + protein N-phospho-L-histidine.</text>
        <dbReference type="EC" id="2.7.13.3"/>
    </reaction>
</comment>
<keyword evidence="9" id="KW-0547">Nucleotide-binding</keyword>
<evidence type="ECO:0000256" key="3">
    <source>
        <dbReference type="ARBA" id="ARBA00012438"/>
    </source>
</evidence>
<dbReference type="PROSITE" id="PS50109">
    <property type="entry name" value="HIS_KIN"/>
    <property type="match status" value="1"/>
</dbReference>
<keyword evidence="10 18" id="KW-0418">Kinase</keyword>
<dbReference type="CDD" id="cd06225">
    <property type="entry name" value="HAMP"/>
    <property type="match status" value="1"/>
</dbReference>
<feature type="transmembrane region" description="Helical" evidence="15">
    <location>
        <begin position="7"/>
        <end position="30"/>
    </location>
</feature>
<dbReference type="InterPro" id="IPR003661">
    <property type="entry name" value="HisK_dim/P_dom"/>
</dbReference>
<dbReference type="EMBL" id="BORP01000003">
    <property type="protein sequence ID" value="GIO27138.1"/>
    <property type="molecule type" value="Genomic_DNA"/>
</dbReference>
<dbReference type="SUPFAM" id="SSF55874">
    <property type="entry name" value="ATPase domain of HSP90 chaperone/DNA topoisomerase II/histidine kinase"/>
    <property type="match status" value="1"/>
</dbReference>
<evidence type="ECO:0000313" key="19">
    <source>
        <dbReference type="Proteomes" id="UP000676917"/>
    </source>
</evidence>
<evidence type="ECO:0000256" key="11">
    <source>
        <dbReference type="ARBA" id="ARBA00022840"/>
    </source>
</evidence>
<evidence type="ECO:0000256" key="4">
    <source>
        <dbReference type="ARBA" id="ARBA00015735"/>
    </source>
</evidence>
<evidence type="ECO:0000256" key="15">
    <source>
        <dbReference type="SAM" id="Phobius"/>
    </source>
</evidence>
<dbReference type="InterPro" id="IPR036890">
    <property type="entry name" value="HATPase_C_sf"/>
</dbReference>
<evidence type="ECO:0000256" key="8">
    <source>
        <dbReference type="ARBA" id="ARBA00022692"/>
    </source>
</evidence>
<protein>
    <recommendedName>
        <fullName evidence="4">Signal transduction histidine-protein kinase ArlS</fullName>
        <ecNumber evidence="3">2.7.13.3</ecNumber>
    </recommendedName>
</protein>
<keyword evidence="19" id="KW-1185">Reference proteome</keyword>
<evidence type="ECO:0000256" key="6">
    <source>
        <dbReference type="ARBA" id="ARBA00022553"/>
    </source>
</evidence>
<dbReference type="Gene3D" id="6.10.340.10">
    <property type="match status" value="1"/>
</dbReference>
<dbReference type="FunFam" id="1.10.287.130:FF:000001">
    <property type="entry name" value="Two-component sensor histidine kinase"/>
    <property type="match status" value="1"/>
</dbReference>
<dbReference type="InterPro" id="IPR041610">
    <property type="entry name" value="ArlS_N"/>
</dbReference>
<dbReference type="Pfam" id="PF02518">
    <property type="entry name" value="HATPase_c"/>
    <property type="match status" value="1"/>
</dbReference>
<name>A0A919XAP4_9BACI</name>
<keyword evidence="6" id="KW-0597">Phosphoprotein</keyword>
<feature type="domain" description="HAMP" evidence="17">
    <location>
        <begin position="173"/>
        <end position="227"/>
    </location>
</feature>
<keyword evidence="14 15" id="KW-0472">Membrane</keyword>
<evidence type="ECO:0000256" key="5">
    <source>
        <dbReference type="ARBA" id="ARBA00022475"/>
    </source>
</evidence>
<accession>A0A919XAP4</accession>
<dbReference type="InterPro" id="IPR003660">
    <property type="entry name" value="HAMP_dom"/>
</dbReference>
<keyword evidence="8 15" id="KW-0812">Transmembrane</keyword>